<dbReference type="OrthoDB" id="9939933at2759"/>
<evidence type="ECO:0000313" key="15">
    <source>
        <dbReference type="Proteomes" id="UP000070412"/>
    </source>
</evidence>
<dbReference type="Proteomes" id="UP000070412">
    <property type="component" value="Unassembled WGS sequence"/>
</dbReference>
<evidence type="ECO:0000256" key="12">
    <source>
        <dbReference type="SAM" id="MobiDB-lite"/>
    </source>
</evidence>
<feature type="transmembrane region" description="Helical" evidence="11">
    <location>
        <begin position="211"/>
        <end position="232"/>
    </location>
</feature>
<dbReference type="EC" id="3.1.3.78" evidence="4 11"/>
<dbReference type="GO" id="GO:0031902">
    <property type="term" value="C:late endosome membrane"/>
    <property type="evidence" value="ECO:0007669"/>
    <property type="project" value="UniProtKB-SubCell"/>
</dbReference>
<reference evidence="13" key="2">
    <citation type="submission" date="2020-01" db="EMBL/GenBank/DDBJ databases">
        <authorList>
            <person name="Korhonen P.K.K."/>
            <person name="Guangxu M.G."/>
            <person name="Wang T.W."/>
            <person name="Stroehlein A.J.S."/>
            <person name="Young N.D."/>
            <person name="Ang C.-S.A."/>
            <person name="Fernando D.W.F."/>
            <person name="Lu H.L."/>
            <person name="Taylor S.T."/>
            <person name="Ehtesham M.E.M."/>
            <person name="Najaraj S.H.N."/>
            <person name="Harsha G.H.G."/>
            <person name="Madugundu A.M."/>
            <person name="Renuse S.R."/>
            <person name="Holt D.H."/>
            <person name="Pandey A.P."/>
            <person name="Papenfuss A.P."/>
            <person name="Gasser R.B.G."/>
            <person name="Fischer K.F."/>
        </authorList>
    </citation>
    <scope>NUCLEOTIDE SEQUENCE</scope>
    <source>
        <strain evidence="13">SSS_KF_BRIS2020</strain>
    </source>
</reference>
<evidence type="ECO:0000256" key="8">
    <source>
        <dbReference type="ARBA" id="ARBA00022989"/>
    </source>
</evidence>
<gene>
    <name evidence="13" type="primary">SSS_167g</name>
    <name evidence="13" type="ORF">SSS_167</name>
</gene>
<dbReference type="EMBL" id="WVUK01000058">
    <property type="protein sequence ID" value="KAF7491817.1"/>
    <property type="molecule type" value="Genomic_DNA"/>
</dbReference>
<evidence type="ECO:0000256" key="2">
    <source>
        <dbReference type="ARBA" id="ARBA00004107"/>
    </source>
</evidence>
<evidence type="ECO:0000256" key="4">
    <source>
        <dbReference type="ARBA" id="ARBA00012936"/>
    </source>
</evidence>
<dbReference type="GO" id="GO:0005765">
    <property type="term" value="C:lysosomal membrane"/>
    <property type="evidence" value="ECO:0007669"/>
    <property type="project" value="UniProtKB-SubCell"/>
</dbReference>
<organism evidence="13">
    <name type="scientific">Sarcoptes scabiei</name>
    <name type="common">Itch mite</name>
    <name type="synonym">Acarus scabiei</name>
    <dbReference type="NCBI Taxonomy" id="52283"/>
    <lineage>
        <taxon>Eukaryota</taxon>
        <taxon>Metazoa</taxon>
        <taxon>Ecdysozoa</taxon>
        <taxon>Arthropoda</taxon>
        <taxon>Chelicerata</taxon>
        <taxon>Arachnida</taxon>
        <taxon>Acari</taxon>
        <taxon>Acariformes</taxon>
        <taxon>Sarcoptiformes</taxon>
        <taxon>Astigmata</taxon>
        <taxon>Psoroptidia</taxon>
        <taxon>Sarcoptoidea</taxon>
        <taxon>Sarcoptidae</taxon>
        <taxon>Sarcoptinae</taxon>
        <taxon>Sarcoptes</taxon>
    </lineage>
</organism>
<feature type="transmembrane region" description="Helical" evidence="11">
    <location>
        <begin position="238"/>
        <end position="258"/>
    </location>
</feature>
<dbReference type="GO" id="GO:0034597">
    <property type="term" value="F:phosphatidylinositol-4,5-bisphosphate 4-phosphatase activity"/>
    <property type="evidence" value="ECO:0007669"/>
    <property type="project" value="UniProtKB-EC"/>
</dbReference>
<keyword evidence="15" id="KW-1185">Reference proteome</keyword>
<keyword evidence="10 11" id="KW-0458">Lysosome</keyword>
<proteinExistence type="predicted"/>
<evidence type="ECO:0000256" key="1">
    <source>
        <dbReference type="ARBA" id="ARBA00001261"/>
    </source>
</evidence>
<dbReference type="PANTHER" id="PTHR21014:SF6">
    <property type="entry name" value="PHOSPHATIDYLINOSITOL-4,5-BISPHOSPHATE 4-PHOSPHATASE"/>
    <property type="match status" value="1"/>
</dbReference>
<dbReference type="GO" id="GO:0030670">
    <property type="term" value="C:phagocytic vesicle membrane"/>
    <property type="evidence" value="ECO:0007669"/>
    <property type="project" value="TreeGrafter"/>
</dbReference>
<feature type="region of interest" description="Disordered" evidence="12">
    <location>
        <begin position="1"/>
        <end position="35"/>
    </location>
</feature>
<evidence type="ECO:0000256" key="9">
    <source>
        <dbReference type="ARBA" id="ARBA00023136"/>
    </source>
</evidence>
<accession>A0A834VBX1</accession>
<keyword evidence="7 11" id="KW-0378">Hydrolase</keyword>
<dbReference type="GO" id="GO:0005886">
    <property type="term" value="C:plasma membrane"/>
    <property type="evidence" value="ECO:0007669"/>
    <property type="project" value="TreeGrafter"/>
</dbReference>
<keyword evidence="6 11" id="KW-0967">Endosome</keyword>
<evidence type="ECO:0000256" key="5">
    <source>
        <dbReference type="ARBA" id="ARBA00022692"/>
    </source>
</evidence>
<keyword evidence="9 11" id="KW-0472">Membrane</keyword>
<evidence type="ECO:0000256" key="3">
    <source>
        <dbReference type="ARBA" id="ARBA00004155"/>
    </source>
</evidence>
<evidence type="ECO:0000256" key="7">
    <source>
        <dbReference type="ARBA" id="ARBA00022801"/>
    </source>
</evidence>
<evidence type="ECO:0000256" key="6">
    <source>
        <dbReference type="ARBA" id="ARBA00022753"/>
    </source>
</evidence>
<keyword evidence="5 11" id="KW-0812">Transmembrane</keyword>
<keyword evidence="8 11" id="KW-1133">Transmembrane helix</keyword>
<comment type="subcellular location">
    <subcellularLocation>
        <location evidence="2 11">Late endosome membrane</location>
        <topology evidence="2 11">Multi-pass membrane protein</topology>
    </subcellularLocation>
    <subcellularLocation>
        <location evidence="3 11">Lysosome membrane</location>
        <topology evidence="3 11">Multi-pass membrane protein</topology>
    </subcellularLocation>
</comment>
<evidence type="ECO:0000313" key="13">
    <source>
        <dbReference type="EMBL" id="KAF7491817.1"/>
    </source>
</evidence>
<name>A0A834VBX1_SARSC</name>
<dbReference type="EnsemblMetazoa" id="SSS_167s_mrna">
    <property type="protein sequence ID" value="KAF7491817.1"/>
    <property type="gene ID" value="SSS_167"/>
</dbReference>
<dbReference type="Pfam" id="PF09788">
    <property type="entry name" value="Tmemb_55A"/>
    <property type="match status" value="1"/>
</dbReference>
<feature type="compositionally biased region" description="Low complexity" evidence="12">
    <location>
        <begin position="9"/>
        <end position="35"/>
    </location>
</feature>
<dbReference type="AlphaFoldDB" id="A0A834VBX1"/>
<protein>
    <recommendedName>
        <fullName evidence="4 11">Phosphatidylinositol-4,5-bisphosphate 4-phosphatase</fullName>
        <ecNumber evidence="4 11">3.1.3.78</ecNumber>
    </recommendedName>
</protein>
<reference evidence="14" key="3">
    <citation type="submission" date="2022-06" db="UniProtKB">
        <authorList>
            <consortium name="EnsemblMetazoa"/>
        </authorList>
    </citation>
    <scope>IDENTIFICATION</scope>
</reference>
<dbReference type="GO" id="GO:0046856">
    <property type="term" value="P:phosphatidylinositol dephosphorylation"/>
    <property type="evidence" value="ECO:0007669"/>
    <property type="project" value="InterPro"/>
</dbReference>
<evidence type="ECO:0000256" key="10">
    <source>
        <dbReference type="ARBA" id="ARBA00023228"/>
    </source>
</evidence>
<dbReference type="InterPro" id="IPR019178">
    <property type="entry name" value="PtdIns-P2-Ptase"/>
</dbReference>
<comment type="function">
    <text evidence="11">Catalyzes the hydrolysis of phosphatidylinositol-4,5-bisphosphate (PtdIns-4,5-P2) to phosphatidylinositol-4-phosphate (PtdIns-4-P).</text>
</comment>
<dbReference type="OMA" id="ATYISWA"/>
<dbReference type="PANTHER" id="PTHR21014">
    <property type="entry name" value="PHOSPHATIDYLINOSITOL-4,5-BISPHOSPHATE 4-PHOSPHATASE"/>
    <property type="match status" value="1"/>
</dbReference>
<comment type="catalytic activity">
    <reaction evidence="1 11">
        <text>a 1,2-diacyl-sn-glycero-3-phospho-(1D-myo-inositol-4,5-bisphosphate) + H2O = a 1,2-diacyl-sn-glycero-3-phospho-(1D-myo-inositol-5-phosphate) + phosphate</text>
        <dbReference type="Rhea" id="RHEA:25674"/>
        <dbReference type="ChEBI" id="CHEBI:15377"/>
        <dbReference type="ChEBI" id="CHEBI:43474"/>
        <dbReference type="ChEBI" id="CHEBI:57795"/>
        <dbReference type="ChEBI" id="CHEBI:58456"/>
        <dbReference type="EC" id="3.1.3.78"/>
    </reaction>
</comment>
<sequence length="278" mass="30798">MDTDSERQPLLSTPRSTTTSAVSTTTPTGATTTPLATTTGVASITPAIPDIISVLPIRPEDLPQNINAYDFLACFVCGSMIDITDCREQHVVKCENCNEATPIRIPPPGRKYVRCPCNCLLICNETAGRISCPRAQCRRIIIVKSDLHNSVASSGNFNRDQDYPNETSSISICCAHCDYSFLFSKERWLARCPHCGKLSSINPKPSRVRGLIFLAITLFFLLILVATILGTFNKIELGSYGFVVLNVFLGIAFFYSLYRTIFYLRLKISRNTQSTVFT</sequence>
<evidence type="ECO:0000313" key="14">
    <source>
        <dbReference type="EnsemblMetazoa" id="KAF7491817.1"/>
    </source>
</evidence>
<reference evidence="15" key="1">
    <citation type="journal article" date="2020" name="PLoS Negl. Trop. Dis.">
        <title>High-quality nuclear genome for Sarcoptes scabiei-A critical resource for a neglected parasite.</title>
        <authorList>
            <person name="Korhonen P.K."/>
            <person name="Gasser R.B."/>
            <person name="Ma G."/>
            <person name="Wang T."/>
            <person name="Stroehlein A.J."/>
            <person name="Young N.D."/>
            <person name="Ang C.S."/>
            <person name="Fernando D.D."/>
            <person name="Lu H.C."/>
            <person name="Taylor S."/>
            <person name="Reynolds S.L."/>
            <person name="Mofiz E."/>
            <person name="Najaraj S.H."/>
            <person name="Gowda H."/>
            <person name="Madugundu A."/>
            <person name="Renuse S."/>
            <person name="Holt D."/>
            <person name="Pandey A."/>
            <person name="Papenfuss A.T."/>
            <person name="Fischer K."/>
        </authorList>
    </citation>
    <scope>NUCLEOTIDE SEQUENCE [LARGE SCALE GENOMIC DNA]</scope>
</reference>
<evidence type="ECO:0000256" key="11">
    <source>
        <dbReference type="RuleBase" id="RU365008"/>
    </source>
</evidence>